<dbReference type="SUPFAM" id="SSF53244">
    <property type="entry name" value="MurD-like peptide ligases, peptide-binding domain"/>
    <property type="match status" value="1"/>
</dbReference>
<dbReference type="NCBIfam" id="TIGR01499">
    <property type="entry name" value="folC"/>
    <property type="match status" value="1"/>
</dbReference>
<evidence type="ECO:0000256" key="9">
    <source>
        <dbReference type="ARBA" id="ARBA00047493"/>
    </source>
</evidence>
<dbReference type="InterPro" id="IPR001645">
    <property type="entry name" value="Folylpolyglutamate_synth"/>
</dbReference>
<comment type="caution">
    <text evidence="13">The sequence shown here is derived from an EMBL/GenBank/DDBJ whole genome shotgun (WGS) entry which is preliminary data.</text>
</comment>
<keyword evidence="4" id="KW-0479">Metal-binding</keyword>
<evidence type="ECO:0000259" key="12">
    <source>
        <dbReference type="Pfam" id="PF08245"/>
    </source>
</evidence>
<evidence type="ECO:0000256" key="2">
    <source>
        <dbReference type="ARBA" id="ARBA00013025"/>
    </source>
</evidence>
<organism evidence="13 14">
    <name type="scientific">Candidatus Kuenenbacteria bacterium CG23_combo_of_CG06-09_8_20_14_all_39_39</name>
    <dbReference type="NCBI Taxonomy" id="1974623"/>
    <lineage>
        <taxon>Bacteria</taxon>
        <taxon>Candidatus Kueneniibacteriota</taxon>
    </lineage>
</organism>
<reference evidence="13 14" key="1">
    <citation type="submission" date="2017-09" db="EMBL/GenBank/DDBJ databases">
        <title>Depth-based differentiation of microbial function through sediment-hosted aquifers and enrichment of novel symbionts in the deep terrestrial subsurface.</title>
        <authorList>
            <person name="Probst A.J."/>
            <person name="Ladd B."/>
            <person name="Jarett J.K."/>
            <person name="Geller-Mcgrath D.E."/>
            <person name="Sieber C.M."/>
            <person name="Emerson J.B."/>
            <person name="Anantharaman K."/>
            <person name="Thomas B.C."/>
            <person name="Malmstrom R."/>
            <person name="Stieglmeier M."/>
            <person name="Klingl A."/>
            <person name="Woyke T."/>
            <person name="Ryan C.M."/>
            <person name="Banfield J.F."/>
        </authorList>
    </citation>
    <scope>NUCLEOTIDE SEQUENCE [LARGE SCALE GENOMIC DNA]</scope>
    <source>
        <strain evidence="13">CG23_combo_of_CG06-09_8_20_14_all_39_39</strain>
    </source>
</reference>
<evidence type="ECO:0000256" key="10">
    <source>
        <dbReference type="PIRNR" id="PIRNR001563"/>
    </source>
</evidence>
<feature type="domain" description="Mur ligase central" evidence="12">
    <location>
        <begin position="55"/>
        <end position="227"/>
    </location>
</feature>
<dbReference type="PANTHER" id="PTHR11136">
    <property type="entry name" value="FOLYLPOLYGLUTAMATE SYNTHASE-RELATED"/>
    <property type="match status" value="1"/>
</dbReference>
<dbReference type="InterPro" id="IPR004101">
    <property type="entry name" value="Mur_ligase_C"/>
</dbReference>
<dbReference type="Gene3D" id="3.90.190.20">
    <property type="entry name" value="Mur ligase, C-terminal domain"/>
    <property type="match status" value="1"/>
</dbReference>
<dbReference type="Proteomes" id="UP000231235">
    <property type="component" value="Unassembled WGS sequence"/>
</dbReference>
<keyword evidence="3 10" id="KW-0436">Ligase</keyword>
<dbReference type="PANTHER" id="PTHR11136:SF0">
    <property type="entry name" value="DIHYDROFOLATE SYNTHETASE-RELATED"/>
    <property type="match status" value="1"/>
</dbReference>
<dbReference type="InterPro" id="IPR036615">
    <property type="entry name" value="Mur_ligase_C_dom_sf"/>
</dbReference>
<dbReference type="AlphaFoldDB" id="A0A2G9Z6T5"/>
<evidence type="ECO:0000256" key="5">
    <source>
        <dbReference type="ARBA" id="ARBA00022741"/>
    </source>
</evidence>
<evidence type="ECO:0000256" key="6">
    <source>
        <dbReference type="ARBA" id="ARBA00022840"/>
    </source>
</evidence>
<evidence type="ECO:0000313" key="14">
    <source>
        <dbReference type="Proteomes" id="UP000231235"/>
    </source>
</evidence>
<keyword evidence="6 10" id="KW-0067">ATP-binding</keyword>
<gene>
    <name evidence="13" type="ORF">COX28_02395</name>
</gene>
<evidence type="ECO:0000256" key="1">
    <source>
        <dbReference type="ARBA" id="ARBA00008276"/>
    </source>
</evidence>
<sequence>MFKKYYQTVKYLESLANISRAEYMREKGRDFYLRRTEELIKKLKINLNQFKLIHITGTAGKGSVTAMVHSILNEAGKKVGSFYSPHPTTSIERIKVSDKYIAPDIFSDLVEKIKPVINQMSRQSKFGPPSYFEIFFALALLYFQKKKCEYLVLEVGCGGEFDATNIIPAPKLAAITNIGYDHTHILGSSLEKIARAKAGIIKKGSIFVTTEKRPKILKIFHKICKNRGCEYRPVANITDEVWENNRQLAREMASILDIKKNIMERGIEKTKLSCRFELMQKKPLVVLDGAHNYDKLKSTFANLKKLKFNKLFLIFTLNENKNVRKILKMINKELPQGSAIYLAHHLVAARTCADLKMMYNLFSSAHKKNISIYVDPWMALDQAIKKARQNDLILITGSFYLTGELRQKWISEKKILKINS</sequence>
<dbReference type="GO" id="GO:0005524">
    <property type="term" value="F:ATP binding"/>
    <property type="evidence" value="ECO:0007669"/>
    <property type="project" value="UniProtKB-KW"/>
</dbReference>
<evidence type="ECO:0000313" key="13">
    <source>
        <dbReference type="EMBL" id="PIP28859.1"/>
    </source>
</evidence>
<dbReference type="GO" id="GO:0004326">
    <property type="term" value="F:tetrahydrofolylpolyglutamate synthase activity"/>
    <property type="evidence" value="ECO:0007669"/>
    <property type="project" value="UniProtKB-EC"/>
</dbReference>
<name>A0A2G9Z6T5_9BACT</name>
<dbReference type="Pfam" id="PF08245">
    <property type="entry name" value="Mur_ligase_M"/>
    <property type="match status" value="1"/>
</dbReference>
<feature type="domain" description="Mur ligase C-terminal" evidence="11">
    <location>
        <begin position="275"/>
        <end position="399"/>
    </location>
</feature>
<dbReference type="InterPro" id="IPR013221">
    <property type="entry name" value="Mur_ligase_cen"/>
</dbReference>
<protein>
    <recommendedName>
        <fullName evidence="2">tetrahydrofolate synthase</fullName>
        <ecNumber evidence="2">6.3.2.17</ecNumber>
    </recommendedName>
    <alternativeName>
        <fullName evidence="8">Tetrahydrofolylpolyglutamate synthase</fullName>
    </alternativeName>
</protein>
<dbReference type="Pfam" id="PF02875">
    <property type="entry name" value="Mur_ligase_C"/>
    <property type="match status" value="1"/>
</dbReference>
<dbReference type="GO" id="GO:0005737">
    <property type="term" value="C:cytoplasm"/>
    <property type="evidence" value="ECO:0007669"/>
    <property type="project" value="TreeGrafter"/>
</dbReference>
<dbReference type="Gene3D" id="3.40.1190.10">
    <property type="entry name" value="Mur-like, catalytic domain"/>
    <property type="match status" value="1"/>
</dbReference>
<keyword evidence="5 10" id="KW-0547">Nucleotide-binding</keyword>
<comment type="similarity">
    <text evidence="1 10">Belongs to the folylpolyglutamate synthase family.</text>
</comment>
<dbReference type="InterPro" id="IPR036565">
    <property type="entry name" value="Mur-like_cat_sf"/>
</dbReference>
<accession>A0A2G9Z6T5</accession>
<proteinExistence type="inferred from homology"/>
<dbReference type="EC" id="6.3.2.17" evidence="2"/>
<evidence type="ECO:0000259" key="11">
    <source>
        <dbReference type="Pfam" id="PF02875"/>
    </source>
</evidence>
<dbReference type="GO" id="GO:0046872">
    <property type="term" value="F:metal ion binding"/>
    <property type="evidence" value="ECO:0007669"/>
    <property type="project" value="UniProtKB-KW"/>
</dbReference>
<dbReference type="SUPFAM" id="SSF53623">
    <property type="entry name" value="MurD-like peptide ligases, catalytic domain"/>
    <property type="match status" value="1"/>
</dbReference>
<comment type="catalytic activity">
    <reaction evidence="9">
        <text>(6S)-5,6,7,8-tetrahydrofolyl-(gamma-L-Glu)(n) + L-glutamate + ATP = (6S)-5,6,7,8-tetrahydrofolyl-(gamma-L-Glu)(n+1) + ADP + phosphate + H(+)</text>
        <dbReference type="Rhea" id="RHEA:10580"/>
        <dbReference type="Rhea" id="RHEA-COMP:14738"/>
        <dbReference type="Rhea" id="RHEA-COMP:14740"/>
        <dbReference type="ChEBI" id="CHEBI:15378"/>
        <dbReference type="ChEBI" id="CHEBI:29985"/>
        <dbReference type="ChEBI" id="CHEBI:30616"/>
        <dbReference type="ChEBI" id="CHEBI:43474"/>
        <dbReference type="ChEBI" id="CHEBI:141005"/>
        <dbReference type="ChEBI" id="CHEBI:456216"/>
        <dbReference type="EC" id="6.3.2.17"/>
    </reaction>
</comment>
<evidence type="ECO:0000256" key="8">
    <source>
        <dbReference type="ARBA" id="ARBA00030592"/>
    </source>
</evidence>
<evidence type="ECO:0000256" key="3">
    <source>
        <dbReference type="ARBA" id="ARBA00022598"/>
    </source>
</evidence>
<keyword evidence="7" id="KW-0460">Magnesium</keyword>
<evidence type="ECO:0000256" key="4">
    <source>
        <dbReference type="ARBA" id="ARBA00022723"/>
    </source>
</evidence>
<dbReference type="GO" id="GO:0008841">
    <property type="term" value="F:dihydrofolate synthase activity"/>
    <property type="evidence" value="ECO:0007669"/>
    <property type="project" value="TreeGrafter"/>
</dbReference>
<dbReference type="EMBL" id="PCRX01000043">
    <property type="protein sequence ID" value="PIP28859.1"/>
    <property type="molecule type" value="Genomic_DNA"/>
</dbReference>
<evidence type="ECO:0000256" key="7">
    <source>
        <dbReference type="ARBA" id="ARBA00022842"/>
    </source>
</evidence>
<dbReference type="PIRSF" id="PIRSF001563">
    <property type="entry name" value="Folylpolyglu_synth"/>
    <property type="match status" value="1"/>
</dbReference>